<dbReference type="Gene3D" id="1.10.357.10">
    <property type="entry name" value="Tetracycline Repressor, domain 2"/>
    <property type="match status" value="1"/>
</dbReference>
<dbReference type="InterPro" id="IPR001647">
    <property type="entry name" value="HTH_TetR"/>
</dbReference>
<evidence type="ECO:0000256" key="2">
    <source>
        <dbReference type="ARBA" id="ARBA00023015"/>
    </source>
</evidence>
<feature type="DNA-binding region" description="H-T-H motif" evidence="5">
    <location>
        <begin position="49"/>
        <end position="68"/>
    </location>
</feature>
<dbReference type="PANTHER" id="PTHR30055:SF175">
    <property type="entry name" value="HTH-TYPE TRANSCRIPTIONAL REPRESSOR KSTR2"/>
    <property type="match status" value="1"/>
</dbReference>
<evidence type="ECO:0000313" key="7">
    <source>
        <dbReference type="EMBL" id="NOU87161.1"/>
    </source>
</evidence>
<dbReference type="Pfam" id="PF00440">
    <property type="entry name" value="TetR_N"/>
    <property type="match status" value="1"/>
</dbReference>
<accession>A0ABX1Z1R8</accession>
<dbReference type="PROSITE" id="PS50977">
    <property type="entry name" value="HTH_TETR_2"/>
    <property type="match status" value="1"/>
</dbReference>
<evidence type="ECO:0000256" key="5">
    <source>
        <dbReference type="PROSITE-ProRule" id="PRU00335"/>
    </source>
</evidence>
<proteinExistence type="predicted"/>
<evidence type="ECO:0000313" key="8">
    <source>
        <dbReference type="Proteomes" id="UP000658690"/>
    </source>
</evidence>
<keyword evidence="4" id="KW-0804">Transcription</keyword>
<gene>
    <name evidence="7" type="ORF">GC102_15415</name>
</gene>
<comment type="caution">
    <text evidence="7">The sequence shown here is derived from an EMBL/GenBank/DDBJ whole genome shotgun (WGS) entry which is preliminary data.</text>
</comment>
<evidence type="ECO:0000256" key="3">
    <source>
        <dbReference type="ARBA" id="ARBA00023125"/>
    </source>
</evidence>
<organism evidence="7 8">
    <name type="scientific">Paenibacillus germinis</name>
    <dbReference type="NCBI Taxonomy" id="2654979"/>
    <lineage>
        <taxon>Bacteria</taxon>
        <taxon>Bacillati</taxon>
        <taxon>Bacillota</taxon>
        <taxon>Bacilli</taxon>
        <taxon>Bacillales</taxon>
        <taxon>Paenibacillaceae</taxon>
        <taxon>Paenibacillus</taxon>
    </lineage>
</organism>
<feature type="domain" description="HTH tetR-type" evidence="6">
    <location>
        <begin position="26"/>
        <end position="86"/>
    </location>
</feature>
<keyword evidence="2" id="KW-0805">Transcription regulation</keyword>
<dbReference type="Proteomes" id="UP000658690">
    <property type="component" value="Unassembled WGS sequence"/>
</dbReference>
<evidence type="ECO:0000256" key="1">
    <source>
        <dbReference type="ARBA" id="ARBA00022491"/>
    </source>
</evidence>
<keyword evidence="3 5" id="KW-0238">DNA-binding</keyword>
<dbReference type="InterPro" id="IPR036271">
    <property type="entry name" value="Tet_transcr_reg_TetR-rel_C_sf"/>
</dbReference>
<keyword evidence="8" id="KW-1185">Reference proteome</keyword>
<dbReference type="PANTHER" id="PTHR30055">
    <property type="entry name" value="HTH-TYPE TRANSCRIPTIONAL REGULATOR RUTR"/>
    <property type="match status" value="1"/>
</dbReference>
<dbReference type="InterPro" id="IPR050109">
    <property type="entry name" value="HTH-type_TetR-like_transc_reg"/>
</dbReference>
<dbReference type="InterPro" id="IPR009057">
    <property type="entry name" value="Homeodomain-like_sf"/>
</dbReference>
<evidence type="ECO:0000259" key="6">
    <source>
        <dbReference type="PROSITE" id="PS50977"/>
    </source>
</evidence>
<sequence>MEWTASVSRSVCMKSRWEQELEEQRNKRRQEIILAAQELFLEKDLPGVTMKDIGHQLGISRVTLYKYYNSIDELAFEVQMKVLDDLFRFVDSHKIGERAEEKMRNLLLAWQDFTQTSSSHLRFIGLFDHYYREKYPTRELEEKYRIFIQNVFPSPVQLIQEGIQDGSIRPDLDPAKSSAMIANTMMSMTQRMASRGNILRVEQEIDPGEMMRQLIDMIMAYLKPEASSIRSS</sequence>
<protein>
    <submittedName>
        <fullName evidence="7">TetR family transcriptional regulator</fullName>
    </submittedName>
</protein>
<reference evidence="7 8" key="1">
    <citation type="submission" date="2019-10" db="EMBL/GenBank/DDBJ databases">
        <title>Description of Paenibacillus choica sp. nov.</title>
        <authorList>
            <person name="Carlier A."/>
            <person name="Qi S."/>
        </authorList>
    </citation>
    <scope>NUCLEOTIDE SEQUENCE [LARGE SCALE GENOMIC DNA]</scope>
    <source>
        <strain evidence="7 8">LMG 31460</strain>
    </source>
</reference>
<dbReference type="EMBL" id="WHOC01000076">
    <property type="protein sequence ID" value="NOU87161.1"/>
    <property type="molecule type" value="Genomic_DNA"/>
</dbReference>
<dbReference type="SUPFAM" id="SSF48498">
    <property type="entry name" value="Tetracyclin repressor-like, C-terminal domain"/>
    <property type="match status" value="1"/>
</dbReference>
<evidence type="ECO:0000256" key="4">
    <source>
        <dbReference type="ARBA" id="ARBA00023163"/>
    </source>
</evidence>
<keyword evidence="1" id="KW-0678">Repressor</keyword>
<name>A0ABX1Z1R8_9BACL</name>
<dbReference type="SUPFAM" id="SSF46689">
    <property type="entry name" value="Homeodomain-like"/>
    <property type="match status" value="1"/>
</dbReference>